<protein>
    <submittedName>
        <fullName evidence="1">Uncharacterized protein</fullName>
    </submittedName>
</protein>
<organism evidence="1">
    <name type="scientific">marine sediment metagenome</name>
    <dbReference type="NCBI Taxonomy" id="412755"/>
    <lineage>
        <taxon>unclassified sequences</taxon>
        <taxon>metagenomes</taxon>
        <taxon>ecological metagenomes</taxon>
    </lineage>
</organism>
<accession>A0A0F9NL07</accession>
<gene>
    <name evidence="1" type="ORF">LCGC14_0937910</name>
</gene>
<name>A0A0F9NL07_9ZZZZ</name>
<proteinExistence type="predicted"/>
<evidence type="ECO:0000313" key="1">
    <source>
        <dbReference type="EMBL" id="KKN20210.1"/>
    </source>
</evidence>
<reference evidence="1" key="1">
    <citation type="journal article" date="2015" name="Nature">
        <title>Complex archaea that bridge the gap between prokaryotes and eukaryotes.</title>
        <authorList>
            <person name="Spang A."/>
            <person name="Saw J.H."/>
            <person name="Jorgensen S.L."/>
            <person name="Zaremba-Niedzwiedzka K."/>
            <person name="Martijn J."/>
            <person name="Lind A.E."/>
            <person name="van Eijk R."/>
            <person name="Schleper C."/>
            <person name="Guy L."/>
            <person name="Ettema T.J."/>
        </authorList>
    </citation>
    <scope>NUCLEOTIDE SEQUENCE</scope>
</reference>
<dbReference type="EMBL" id="LAZR01003264">
    <property type="protein sequence ID" value="KKN20210.1"/>
    <property type="molecule type" value="Genomic_DNA"/>
</dbReference>
<sequence length="54" mass="6235">METQENVTNFSVRLASFNAQREDLLSSLSDIDDNIAFDGSEEQWESLYYLKEAN</sequence>
<comment type="caution">
    <text evidence="1">The sequence shown here is derived from an EMBL/GenBank/DDBJ whole genome shotgun (WGS) entry which is preliminary data.</text>
</comment>
<dbReference type="AlphaFoldDB" id="A0A0F9NL07"/>